<proteinExistence type="predicted"/>
<evidence type="ECO:0000313" key="2">
    <source>
        <dbReference type="WBParaSite" id="PDA_v2.g21737.t1"/>
    </source>
</evidence>
<name>A0A914PZ31_9BILA</name>
<protein>
    <submittedName>
        <fullName evidence="2">Uncharacterized protein</fullName>
    </submittedName>
</protein>
<evidence type="ECO:0000313" key="1">
    <source>
        <dbReference type="Proteomes" id="UP000887578"/>
    </source>
</evidence>
<accession>A0A914PZ31</accession>
<organism evidence="1 2">
    <name type="scientific">Panagrolaimus davidi</name>
    <dbReference type="NCBI Taxonomy" id="227884"/>
    <lineage>
        <taxon>Eukaryota</taxon>
        <taxon>Metazoa</taxon>
        <taxon>Ecdysozoa</taxon>
        <taxon>Nematoda</taxon>
        <taxon>Chromadorea</taxon>
        <taxon>Rhabditida</taxon>
        <taxon>Tylenchina</taxon>
        <taxon>Panagrolaimomorpha</taxon>
        <taxon>Panagrolaimoidea</taxon>
        <taxon>Panagrolaimidae</taxon>
        <taxon>Panagrolaimus</taxon>
    </lineage>
</organism>
<sequence length="94" mass="10954">MIGYYGLSDEPIRFTIYQLRILFESIIVLTVMTGYRESIAKALNIIHRILKTRKIRSNPWIGNSNAFEFPRQQIGLSFDSAISFSLYKYKLMGK</sequence>
<dbReference type="AlphaFoldDB" id="A0A914PZ31"/>
<reference evidence="2" key="1">
    <citation type="submission" date="2022-11" db="UniProtKB">
        <authorList>
            <consortium name="WormBaseParasite"/>
        </authorList>
    </citation>
    <scope>IDENTIFICATION</scope>
</reference>
<keyword evidence="1" id="KW-1185">Reference proteome</keyword>
<dbReference type="Proteomes" id="UP000887578">
    <property type="component" value="Unplaced"/>
</dbReference>
<dbReference type="WBParaSite" id="PDA_v2.g21737.t1">
    <property type="protein sequence ID" value="PDA_v2.g21737.t1"/>
    <property type="gene ID" value="PDA_v2.g21737"/>
</dbReference>